<dbReference type="InterPro" id="IPR050483">
    <property type="entry name" value="CoA-transferase_III_domain"/>
</dbReference>
<dbReference type="Proteomes" id="UP001174909">
    <property type="component" value="Unassembled WGS sequence"/>
</dbReference>
<dbReference type="InterPro" id="IPR044855">
    <property type="entry name" value="CoA-Trfase_III_dom3_sf"/>
</dbReference>
<evidence type="ECO:0000256" key="2">
    <source>
        <dbReference type="ARBA" id="ARBA00022679"/>
    </source>
</evidence>
<dbReference type="AlphaFoldDB" id="A0AA35WZ07"/>
<keyword evidence="2" id="KW-0808">Transferase</keyword>
<gene>
    <name evidence="3" type="ORF">GBAR_LOCUS19073</name>
</gene>
<proteinExistence type="inferred from homology"/>
<name>A0AA35WZ07_GEOBA</name>
<dbReference type="Gene3D" id="3.40.50.10540">
    <property type="entry name" value="Crotonobetainyl-coa:carnitine coa-transferase, domain 1"/>
    <property type="match status" value="1"/>
</dbReference>
<dbReference type="PANTHER" id="PTHR48207:SF3">
    <property type="entry name" value="SUCCINATE--HYDROXYMETHYLGLUTARATE COA-TRANSFERASE"/>
    <property type="match status" value="1"/>
</dbReference>
<dbReference type="Pfam" id="PF02515">
    <property type="entry name" value="CoA_transf_3"/>
    <property type="match status" value="1"/>
</dbReference>
<accession>A0AA35WZ07</accession>
<dbReference type="GO" id="GO:0008410">
    <property type="term" value="F:CoA-transferase activity"/>
    <property type="evidence" value="ECO:0007669"/>
    <property type="project" value="TreeGrafter"/>
</dbReference>
<dbReference type="InterPro" id="IPR023606">
    <property type="entry name" value="CoA-Trfase_III_dom_1_sf"/>
</dbReference>
<comment type="similarity">
    <text evidence="1">Belongs to the CoA-transferase III family.</text>
</comment>
<evidence type="ECO:0000313" key="4">
    <source>
        <dbReference type="Proteomes" id="UP001174909"/>
    </source>
</evidence>
<keyword evidence="4" id="KW-1185">Reference proteome</keyword>
<reference evidence="3" key="1">
    <citation type="submission" date="2023-03" db="EMBL/GenBank/DDBJ databases">
        <authorList>
            <person name="Steffen K."/>
            <person name="Cardenas P."/>
        </authorList>
    </citation>
    <scope>NUCLEOTIDE SEQUENCE</scope>
</reference>
<evidence type="ECO:0000256" key="1">
    <source>
        <dbReference type="ARBA" id="ARBA00008383"/>
    </source>
</evidence>
<protein>
    <submittedName>
        <fullName evidence="3">Succinyl-CoA--D-citramalate CoA-transferase</fullName>
    </submittedName>
</protein>
<dbReference type="EMBL" id="CASHTH010002696">
    <property type="protein sequence ID" value="CAI8033821.1"/>
    <property type="molecule type" value="Genomic_DNA"/>
</dbReference>
<dbReference type="SUPFAM" id="SSF89796">
    <property type="entry name" value="CoA-transferase family III (CaiB/BaiF)"/>
    <property type="match status" value="1"/>
</dbReference>
<sequence length="402" mass="43336">MSGILSELRVMELAHRPSGAYCAKLVADQGADTIKVEPPGWGDQARHEPPFIGDEPHPDRSSTFLAFNTNKRGISLDVEQTAGRDLFLRLARSADIIVESYPPGRLGELGLDYEVLSSDNTRLILVSITYFGQDGPYANYQGDDLVAQAMGGYLYAVTGSTNKPPMGTALQQMEITAARNGSVAVMAALLKRDQTGQGTHIDVSTMEAAVSTPSGLIHPYTYTGRNPHRGGSDGNVMDGMHLATLDGEVTLTTAGTGGRPMQAWAEFLEEPALEDSKFASRGGRMEHWEELHSLVAPKLAQWTNLDLMRETMARGLVIGLVQTPTQVVESPHLEERGFFVELDHAEAGPLKYPGSGFFMDGENAMATARAAPGLGEHNVEILNGELGLSLRELGLLRAAHVI</sequence>
<dbReference type="InterPro" id="IPR003673">
    <property type="entry name" value="CoA-Trfase_fam_III"/>
</dbReference>
<dbReference type="PANTHER" id="PTHR48207">
    <property type="entry name" value="SUCCINATE--HYDROXYMETHYLGLUTARATE COA-TRANSFERASE"/>
    <property type="match status" value="1"/>
</dbReference>
<organism evidence="3 4">
    <name type="scientific">Geodia barretti</name>
    <name type="common">Barrett's horny sponge</name>
    <dbReference type="NCBI Taxonomy" id="519541"/>
    <lineage>
        <taxon>Eukaryota</taxon>
        <taxon>Metazoa</taxon>
        <taxon>Porifera</taxon>
        <taxon>Demospongiae</taxon>
        <taxon>Heteroscleromorpha</taxon>
        <taxon>Tetractinellida</taxon>
        <taxon>Astrophorina</taxon>
        <taxon>Geodiidae</taxon>
        <taxon>Geodia</taxon>
    </lineage>
</organism>
<evidence type="ECO:0000313" key="3">
    <source>
        <dbReference type="EMBL" id="CAI8033821.1"/>
    </source>
</evidence>
<comment type="caution">
    <text evidence="3">The sequence shown here is derived from an EMBL/GenBank/DDBJ whole genome shotgun (WGS) entry which is preliminary data.</text>
</comment>
<dbReference type="Gene3D" id="3.30.1540.10">
    <property type="entry name" value="formyl-coa transferase, domain 3"/>
    <property type="match status" value="1"/>
</dbReference>